<reference evidence="1 2" key="1">
    <citation type="submission" date="2021-01" db="EMBL/GenBank/DDBJ databases">
        <title>Whole genome shotgun sequence of Actinoplanes couchii NBRC 106145.</title>
        <authorList>
            <person name="Komaki H."/>
            <person name="Tamura T."/>
        </authorList>
    </citation>
    <scope>NUCLEOTIDE SEQUENCE [LARGE SCALE GENOMIC DNA]</scope>
    <source>
        <strain evidence="1 2">NBRC 106145</strain>
    </source>
</reference>
<accession>A0ABQ3XM30</accession>
<dbReference type="EMBL" id="BOMG01000097">
    <property type="protein sequence ID" value="GID59567.1"/>
    <property type="molecule type" value="Genomic_DNA"/>
</dbReference>
<keyword evidence="2" id="KW-1185">Reference proteome</keyword>
<sequence>MLNEALARELIDLTAEDLRLQPGALGDDPAAQLAHRRVTVRNADRLTAILDEHGWPTPALVGDEGARRAWLIAQHADRQLDVQRRALTLMTAAGADSTQVAMLHDRVRVNEGRPQTYGTQIAGVADGRPVPWPCEDPDTMDQRRATVGLDPFDVHVARHAPAQP</sequence>
<gene>
    <name evidence="1" type="ORF">Aco03nite_079710</name>
</gene>
<name>A0ABQ3XM30_9ACTN</name>
<dbReference type="RefSeq" id="WP_203805757.1">
    <property type="nucleotide sequence ID" value="NZ_BAAAQE010000112.1"/>
</dbReference>
<evidence type="ECO:0000313" key="2">
    <source>
        <dbReference type="Proteomes" id="UP000612282"/>
    </source>
</evidence>
<protein>
    <recommendedName>
        <fullName evidence="3">DUF222 domain-containing protein</fullName>
    </recommendedName>
</protein>
<evidence type="ECO:0008006" key="3">
    <source>
        <dbReference type="Google" id="ProtNLM"/>
    </source>
</evidence>
<proteinExistence type="predicted"/>
<dbReference type="Proteomes" id="UP000612282">
    <property type="component" value="Unassembled WGS sequence"/>
</dbReference>
<dbReference type="InterPro" id="IPR046732">
    <property type="entry name" value="DUF6624"/>
</dbReference>
<dbReference type="Pfam" id="PF20329">
    <property type="entry name" value="DUF6624"/>
    <property type="match status" value="1"/>
</dbReference>
<comment type="caution">
    <text evidence="1">The sequence shown here is derived from an EMBL/GenBank/DDBJ whole genome shotgun (WGS) entry which is preliminary data.</text>
</comment>
<organism evidence="1 2">
    <name type="scientific">Actinoplanes couchii</name>
    <dbReference type="NCBI Taxonomy" id="403638"/>
    <lineage>
        <taxon>Bacteria</taxon>
        <taxon>Bacillati</taxon>
        <taxon>Actinomycetota</taxon>
        <taxon>Actinomycetes</taxon>
        <taxon>Micromonosporales</taxon>
        <taxon>Micromonosporaceae</taxon>
        <taxon>Actinoplanes</taxon>
    </lineage>
</organism>
<evidence type="ECO:0000313" key="1">
    <source>
        <dbReference type="EMBL" id="GID59567.1"/>
    </source>
</evidence>